<dbReference type="AlphaFoldDB" id="A0A197K2X8"/>
<dbReference type="InterPro" id="IPR015943">
    <property type="entry name" value="WD40/YVTN_repeat-like_dom_sf"/>
</dbReference>
<feature type="repeat" description="WD" evidence="3">
    <location>
        <begin position="764"/>
        <end position="805"/>
    </location>
</feature>
<dbReference type="Gene3D" id="2.130.10.10">
    <property type="entry name" value="YVTN repeat-like/Quinoprotein amine dehydrogenase"/>
    <property type="match status" value="7"/>
</dbReference>
<keyword evidence="1 3" id="KW-0853">WD repeat</keyword>
<dbReference type="Pfam" id="PF00400">
    <property type="entry name" value="WD40"/>
    <property type="match status" value="11"/>
</dbReference>
<dbReference type="InterPro" id="IPR036322">
    <property type="entry name" value="WD40_repeat_dom_sf"/>
</dbReference>
<dbReference type="STRING" id="1314771.A0A197K2X8"/>
<evidence type="ECO:0000256" key="3">
    <source>
        <dbReference type="PROSITE-ProRule" id="PRU00221"/>
    </source>
</evidence>
<feature type="repeat" description="WD" evidence="3">
    <location>
        <begin position="553"/>
        <end position="594"/>
    </location>
</feature>
<feature type="repeat" description="WD" evidence="3">
    <location>
        <begin position="155"/>
        <end position="196"/>
    </location>
</feature>
<evidence type="ECO:0000313" key="5">
    <source>
        <dbReference type="Proteomes" id="UP000078512"/>
    </source>
</evidence>
<dbReference type="InterPro" id="IPR019775">
    <property type="entry name" value="WD40_repeat_CS"/>
</dbReference>
<dbReference type="PROSITE" id="PS50082">
    <property type="entry name" value="WD_REPEATS_2"/>
    <property type="match status" value="11"/>
</dbReference>
<dbReference type="InterPro" id="IPR001680">
    <property type="entry name" value="WD40_rpt"/>
</dbReference>
<name>A0A197K2X8_9FUNG</name>
<feature type="repeat" description="WD" evidence="3">
    <location>
        <begin position="722"/>
        <end position="763"/>
    </location>
</feature>
<evidence type="ECO:0000256" key="1">
    <source>
        <dbReference type="ARBA" id="ARBA00022574"/>
    </source>
</evidence>
<dbReference type="SUPFAM" id="SSF50978">
    <property type="entry name" value="WD40 repeat-like"/>
    <property type="match status" value="3"/>
</dbReference>
<dbReference type="PANTHER" id="PTHR19848:SF8">
    <property type="entry name" value="F-BOX AND WD REPEAT DOMAIN CONTAINING 7"/>
    <property type="match status" value="1"/>
</dbReference>
<feature type="repeat" description="WD" evidence="3">
    <location>
        <begin position="595"/>
        <end position="629"/>
    </location>
</feature>
<dbReference type="CDD" id="cd00200">
    <property type="entry name" value="WD40"/>
    <property type="match status" value="2"/>
</dbReference>
<evidence type="ECO:0000313" key="4">
    <source>
        <dbReference type="EMBL" id="OAQ31835.1"/>
    </source>
</evidence>
<feature type="repeat" description="WD" evidence="3">
    <location>
        <begin position="323"/>
        <end position="355"/>
    </location>
</feature>
<evidence type="ECO:0000256" key="2">
    <source>
        <dbReference type="ARBA" id="ARBA00022737"/>
    </source>
</evidence>
<dbReference type="PROSITE" id="PS00678">
    <property type="entry name" value="WD_REPEATS_1"/>
    <property type="match status" value="5"/>
</dbReference>
<keyword evidence="5" id="KW-1185">Reference proteome</keyword>
<feature type="repeat" description="WD" evidence="3">
    <location>
        <begin position="239"/>
        <end position="280"/>
    </location>
</feature>
<dbReference type="InterPro" id="IPR001646">
    <property type="entry name" value="5peptide_repeat"/>
</dbReference>
<dbReference type="Proteomes" id="UP000078512">
    <property type="component" value="Unassembled WGS sequence"/>
</dbReference>
<dbReference type="PANTHER" id="PTHR19848">
    <property type="entry name" value="WD40 REPEAT PROTEIN"/>
    <property type="match status" value="1"/>
</dbReference>
<keyword evidence="2" id="KW-0677">Repeat</keyword>
<dbReference type="EMBL" id="KV442027">
    <property type="protein sequence ID" value="OAQ31835.1"/>
    <property type="molecule type" value="Genomic_DNA"/>
</dbReference>
<feature type="repeat" description="WD" evidence="3">
    <location>
        <begin position="453"/>
        <end position="494"/>
    </location>
</feature>
<sequence length="946" mass="102079">MTILVRSGMRFNSADLRGIRIKGANLAGGEFDSADLRDADLTNVILDKCWLRQARLEGTRLRRARFGELPFINLSGMPSMSAFSTDGRLYAVAFTNGSIILFGTTNWSSVHTHQVSMKSVTTLAFSPKGGLLAYGDRTGMLGRWNYSRGVLMAFSSGHDDLINGLVYSPDGSRIATAGHDGKVAVWDADTGVCVKVMAPYTEGASSVAFLPDGRRLVSGGSDGIIRLWNLETGSLTSILEAHDGAISSALFSPDGRRIASSSSDKTIRIWSASTGTWSLEATCNGHSERVISIAYSPDGQHLASCSEDGTIRTWGSGGSGPIFRGHTDHVVSVAYSQCGTQLTSCGRDKVLRLWDCRAAVKGAVLFGRTNSITSGMYPYSTVKRQNSDSDKTIQPTRPRPLARTFESQSFGTVDTTCFAISSDGVLTASASRNDGTPTIIVCFGATSENRYTLNGHEKEISSVTFSPNNQSIASGDINGVLRVWNVETGETIWTREEHHGKIMDGHKGLQDSWLDTGFLWSGYSYNIYLRVFKERSSRRFDSWRRHSSALGHRISHSATIESISFSPVGDFIATGSRDSTVRIWDTATGTCLFLLEGHSGIVTSVVFSPDGTQVATSSLDQTLRWWNLSVHESGSLSKEGGGTLVSQSELHAMVPISAMQTDKEETSTQGTHGAAEGIYTHDDSGLFHAPVYSPDGSEISVISGQHGILRFDTRSKAPRPALVGHSDTATCIAYSPSGDRIATSSEDKTARVWEPQTGNELLKFVGHEGSITSIAFSPFSYQLATSSTDWSIRLWNVAGNTPNQEAIDKVLLRHTAPVLCIAYSPDGRLLASGSEDRTMRLWDSLTGDPLAVVGDFAVGVKTIQWRNSARGGLVLVTGCKENPLRVWEVVEGEGHWYEVRRCWGAGVDSLAVSGARLGQEHGLTEAACRLLKQRGTIVVSDEVGGA</sequence>
<dbReference type="OrthoDB" id="538223at2759"/>
<reference evidence="4 5" key="1">
    <citation type="submission" date="2016-05" db="EMBL/GenBank/DDBJ databases">
        <title>Genome sequencing reveals origins of a unique bacterial endosymbiosis in the earliest lineages of terrestrial Fungi.</title>
        <authorList>
            <consortium name="DOE Joint Genome Institute"/>
            <person name="Uehling J."/>
            <person name="Gryganskyi A."/>
            <person name="Hameed K."/>
            <person name="Tschaplinski T."/>
            <person name="Misztal P."/>
            <person name="Wu S."/>
            <person name="Desiro A."/>
            <person name="Vande Pol N."/>
            <person name="Du Z.-Y."/>
            <person name="Zienkiewicz A."/>
            <person name="Zienkiewicz K."/>
            <person name="Morin E."/>
            <person name="Tisserant E."/>
            <person name="Splivallo R."/>
            <person name="Hainaut M."/>
            <person name="Henrissat B."/>
            <person name="Ohm R."/>
            <person name="Kuo A."/>
            <person name="Yan J."/>
            <person name="Lipzen A."/>
            <person name="Nolan M."/>
            <person name="Labutti K."/>
            <person name="Barry K."/>
            <person name="Goldstein A."/>
            <person name="Labbe J."/>
            <person name="Schadt C."/>
            <person name="Tuskan G."/>
            <person name="Grigoriev I."/>
            <person name="Martin F."/>
            <person name="Vilgalys R."/>
            <person name="Bonito G."/>
        </authorList>
    </citation>
    <scope>NUCLEOTIDE SEQUENCE [LARGE SCALE GENOMIC DNA]</scope>
    <source>
        <strain evidence="4 5">AG-77</strain>
    </source>
</reference>
<gene>
    <name evidence="4" type="ORF">K457DRAFT_1904856</name>
</gene>
<dbReference type="InterPro" id="IPR020472">
    <property type="entry name" value="WD40_PAC1"/>
</dbReference>
<dbReference type="SUPFAM" id="SSF141571">
    <property type="entry name" value="Pentapeptide repeat-like"/>
    <property type="match status" value="1"/>
</dbReference>
<dbReference type="PRINTS" id="PR00320">
    <property type="entry name" value="GPROTEINBRPT"/>
</dbReference>
<dbReference type="Pfam" id="PF00805">
    <property type="entry name" value="Pentapeptide"/>
    <property type="match status" value="1"/>
</dbReference>
<feature type="repeat" description="WD" evidence="3">
    <location>
        <begin position="283"/>
        <end position="314"/>
    </location>
</feature>
<dbReference type="SMART" id="SM00320">
    <property type="entry name" value="WD40"/>
    <property type="match status" value="13"/>
</dbReference>
<proteinExistence type="predicted"/>
<protein>
    <submittedName>
        <fullName evidence="4">WD40 repeat-like protein</fullName>
    </submittedName>
</protein>
<dbReference type="PROSITE" id="PS50294">
    <property type="entry name" value="WD_REPEATS_REGION"/>
    <property type="match status" value="11"/>
</dbReference>
<feature type="repeat" description="WD" evidence="3">
    <location>
        <begin position="811"/>
        <end position="852"/>
    </location>
</feature>
<dbReference type="Gene3D" id="2.160.20.80">
    <property type="entry name" value="E3 ubiquitin-protein ligase SopA"/>
    <property type="match status" value="1"/>
</dbReference>
<feature type="repeat" description="WD" evidence="3">
    <location>
        <begin position="197"/>
        <end position="238"/>
    </location>
</feature>
<organism evidence="4 5">
    <name type="scientific">Linnemannia elongata AG-77</name>
    <dbReference type="NCBI Taxonomy" id="1314771"/>
    <lineage>
        <taxon>Eukaryota</taxon>
        <taxon>Fungi</taxon>
        <taxon>Fungi incertae sedis</taxon>
        <taxon>Mucoromycota</taxon>
        <taxon>Mortierellomycotina</taxon>
        <taxon>Mortierellomycetes</taxon>
        <taxon>Mortierellales</taxon>
        <taxon>Mortierellaceae</taxon>
        <taxon>Linnemannia</taxon>
    </lineage>
</organism>
<accession>A0A197K2X8</accession>